<accession>A0A7K1T1A6</accession>
<dbReference type="CDD" id="cd06261">
    <property type="entry name" value="TM_PBP2"/>
    <property type="match status" value="1"/>
</dbReference>
<dbReference type="InterPro" id="IPR000515">
    <property type="entry name" value="MetI-like"/>
</dbReference>
<evidence type="ECO:0000256" key="6">
    <source>
        <dbReference type="ARBA" id="ARBA00022505"/>
    </source>
</evidence>
<dbReference type="RefSeq" id="WP_157569502.1">
    <property type="nucleotide sequence ID" value="NZ_WPIK01000023.1"/>
</dbReference>
<feature type="transmembrane region" description="Helical" evidence="10">
    <location>
        <begin position="84"/>
        <end position="104"/>
    </location>
</feature>
<keyword evidence="9 10" id="KW-0472">Membrane</keyword>
<evidence type="ECO:0000256" key="1">
    <source>
        <dbReference type="ARBA" id="ARBA00002949"/>
    </source>
</evidence>
<dbReference type="Proteomes" id="UP000462014">
    <property type="component" value="Unassembled WGS sequence"/>
</dbReference>
<gene>
    <name evidence="13" type="primary">modB</name>
    <name evidence="13" type="ORF">GO621_17670</name>
</gene>
<evidence type="ECO:0000256" key="2">
    <source>
        <dbReference type="ARBA" id="ARBA00004651"/>
    </source>
</evidence>
<feature type="transmembrane region" description="Helical" evidence="10">
    <location>
        <begin position="41"/>
        <end position="64"/>
    </location>
</feature>
<keyword evidence="8 10" id="KW-1133">Transmembrane helix</keyword>
<dbReference type="PROSITE" id="PS50928">
    <property type="entry name" value="ABC_TM1"/>
    <property type="match status" value="1"/>
</dbReference>
<keyword evidence="4 10" id="KW-0813">Transport</keyword>
<evidence type="ECO:0000256" key="8">
    <source>
        <dbReference type="ARBA" id="ARBA00022989"/>
    </source>
</evidence>
<evidence type="ECO:0000256" key="3">
    <source>
        <dbReference type="ARBA" id="ARBA00007069"/>
    </source>
</evidence>
<keyword evidence="7 10" id="KW-0812">Transmembrane</keyword>
<dbReference type="AlphaFoldDB" id="A0A7K1T1A6"/>
<evidence type="ECO:0000259" key="12">
    <source>
        <dbReference type="PROSITE" id="PS50928"/>
    </source>
</evidence>
<evidence type="ECO:0000256" key="9">
    <source>
        <dbReference type="ARBA" id="ARBA00023136"/>
    </source>
</evidence>
<feature type="transmembrane region" description="Helical" evidence="10">
    <location>
        <begin position="160"/>
        <end position="183"/>
    </location>
</feature>
<evidence type="ECO:0000256" key="10">
    <source>
        <dbReference type="RuleBase" id="RU363032"/>
    </source>
</evidence>
<evidence type="ECO:0000256" key="11">
    <source>
        <dbReference type="RuleBase" id="RU365097"/>
    </source>
</evidence>
<reference evidence="13 14" key="1">
    <citation type="submission" date="2019-12" db="EMBL/GenBank/DDBJ databases">
        <title>Mucilaginibacter sp. HMF7410 genome sequencing and assembly.</title>
        <authorList>
            <person name="Kang H."/>
            <person name="Cha I."/>
            <person name="Kim H."/>
            <person name="Joh K."/>
        </authorList>
    </citation>
    <scope>NUCLEOTIDE SEQUENCE [LARGE SCALE GENOMIC DNA]</scope>
    <source>
        <strain evidence="13 14">HMF7410</strain>
    </source>
</reference>
<keyword evidence="6 11" id="KW-0500">Molybdenum</keyword>
<proteinExistence type="inferred from homology"/>
<dbReference type="EMBL" id="WPIK01000023">
    <property type="protein sequence ID" value="MVN23356.1"/>
    <property type="molecule type" value="Genomic_DNA"/>
</dbReference>
<evidence type="ECO:0000256" key="5">
    <source>
        <dbReference type="ARBA" id="ARBA00022475"/>
    </source>
</evidence>
<dbReference type="Gene3D" id="1.10.3720.10">
    <property type="entry name" value="MetI-like"/>
    <property type="match status" value="1"/>
</dbReference>
<feature type="transmembrane region" description="Helical" evidence="10">
    <location>
        <begin position="6"/>
        <end position="29"/>
    </location>
</feature>
<keyword evidence="5 11" id="KW-1003">Cell membrane</keyword>
<dbReference type="SUPFAM" id="SSF161098">
    <property type="entry name" value="MetI-like"/>
    <property type="match status" value="1"/>
</dbReference>
<name>A0A7K1T1A6_9SPHI</name>
<dbReference type="PANTHER" id="PTHR30183:SF8">
    <property type="entry name" value="MOLYBDENUM TRANSPORT SYSTEM PERMEASE"/>
    <property type="match status" value="1"/>
</dbReference>
<dbReference type="InterPro" id="IPR011867">
    <property type="entry name" value="ModB_ABC"/>
</dbReference>
<comment type="subcellular location">
    <subcellularLocation>
        <location evidence="2 10">Cell membrane</location>
        <topology evidence="2 10">Multi-pass membrane protein</topology>
    </subcellularLocation>
</comment>
<feature type="transmembrane region" description="Helical" evidence="10">
    <location>
        <begin position="195"/>
        <end position="214"/>
    </location>
</feature>
<evidence type="ECO:0000256" key="4">
    <source>
        <dbReference type="ARBA" id="ARBA00022448"/>
    </source>
</evidence>
<keyword evidence="14" id="KW-1185">Reference proteome</keyword>
<comment type="similarity">
    <text evidence="3 11">Belongs to the binding-protein-dependent transport system permease family. CysTW subfamily.</text>
</comment>
<dbReference type="GO" id="GO:0015098">
    <property type="term" value="F:molybdate ion transmembrane transporter activity"/>
    <property type="evidence" value="ECO:0007669"/>
    <property type="project" value="UniProtKB-UniRule"/>
</dbReference>
<sequence>MTDFSPIFLTLKLAVITTSILLVFGLPVAYWLSKGHSLLKVIIEAVLTMPLVLPPSVLGFYLLLAFSPQQGLGKWLLQHFDLQFVFSFEGLVLASVIYSLPFMINPVKSALQQLPQSLAHASFTMGKSERETFFYVLLPNIRASLLTASVMTFAHTLGEFGVVLMIGGNIPGITRVASIAIYNSVENMDYGTANIYSLFLFGLTFLLVMAVFIYNKYAAKT</sequence>
<comment type="caution">
    <text evidence="13">The sequence shown here is derived from an EMBL/GenBank/DDBJ whole genome shotgun (WGS) entry which is preliminary data.</text>
</comment>
<organism evidence="13 14">
    <name type="scientific">Mucilaginibacter arboris</name>
    <dbReference type="NCBI Taxonomy" id="2682090"/>
    <lineage>
        <taxon>Bacteria</taxon>
        <taxon>Pseudomonadati</taxon>
        <taxon>Bacteroidota</taxon>
        <taxon>Sphingobacteriia</taxon>
        <taxon>Sphingobacteriales</taxon>
        <taxon>Sphingobacteriaceae</taxon>
        <taxon>Mucilaginibacter</taxon>
    </lineage>
</organism>
<evidence type="ECO:0000313" key="13">
    <source>
        <dbReference type="EMBL" id="MVN23356.1"/>
    </source>
</evidence>
<protein>
    <recommendedName>
        <fullName evidence="11">Molybdenum transport system permease</fullName>
    </recommendedName>
</protein>
<dbReference type="Pfam" id="PF00528">
    <property type="entry name" value="BPD_transp_1"/>
    <property type="match status" value="1"/>
</dbReference>
<feature type="domain" description="ABC transmembrane type-1" evidence="12">
    <location>
        <begin position="7"/>
        <end position="211"/>
    </location>
</feature>
<comment type="function">
    <text evidence="1 11">Part of the binding-protein-dependent transport system for molybdenum; probably responsible for the translocation of the substrate across the membrane.</text>
</comment>
<evidence type="ECO:0000313" key="14">
    <source>
        <dbReference type="Proteomes" id="UP000462014"/>
    </source>
</evidence>
<dbReference type="InterPro" id="IPR035906">
    <property type="entry name" value="MetI-like_sf"/>
</dbReference>
<evidence type="ECO:0000256" key="7">
    <source>
        <dbReference type="ARBA" id="ARBA00022692"/>
    </source>
</evidence>
<dbReference type="PANTHER" id="PTHR30183">
    <property type="entry name" value="MOLYBDENUM TRANSPORT SYSTEM PERMEASE PROTEIN MODB"/>
    <property type="match status" value="1"/>
</dbReference>
<dbReference type="NCBIfam" id="TIGR02141">
    <property type="entry name" value="modB_ABC"/>
    <property type="match status" value="1"/>
</dbReference>
<dbReference type="GO" id="GO:0005886">
    <property type="term" value="C:plasma membrane"/>
    <property type="evidence" value="ECO:0007669"/>
    <property type="project" value="UniProtKB-SubCell"/>
</dbReference>